<sequence length="328" mass="36328">MRNYSQNINLQITSKSKPNHAKIFILIIVFITISMYLFLKQLWKSGDSITQSTAGETAITTSVSQAITSKTPILTLAKSDMPVLVDKLEGIISGKTGTYSIYYYDIKSGISTGINEKMVITAASVNKIPILAALYYLAGNNTLDLEKIIVPQPSDIQNYGTGSIRYDPTGTPYSIKTLARLMIEKSDNTAAYLLGTHIVGLKKIQNLINDWGLTQTDMYKNSSSVYDQSIILIKMYQKEITTPSLTAEMLGFMDKTDFDDRLPKGVPEGITIYHKTGDEVGKVHDVGIIDLPQRPYYLGVFTTDITDIEDAKKNIALISSAVYDFVSR</sequence>
<organism evidence="3 4">
    <name type="scientific">Candidatus Gottesmanbacteria bacterium RBG_13_37_7</name>
    <dbReference type="NCBI Taxonomy" id="1798369"/>
    <lineage>
        <taxon>Bacteria</taxon>
        <taxon>Candidatus Gottesmaniibacteriota</taxon>
    </lineage>
</organism>
<proteinExistence type="predicted"/>
<dbReference type="Gene3D" id="3.40.710.10">
    <property type="entry name" value="DD-peptidase/beta-lactamase superfamily"/>
    <property type="match status" value="1"/>
</dbReference>
<evidence type="ECO:0000313" key="4">
    <source>
        <dbReference type="Proteomes" id="UP000178230"/>
    </source>
</evidence>
<dbReference type="PANTHER" id="PTHR35333:SF3">
    <property type="entry name" value="BETA-LACTAMASE-TYPE TRANSPEPTIDASE FOLD CONTAINING PROTEIN"/>
    <property type="match status" value="1"/>
</dbReference>
<gene>
    <name evidence="3" type="ORF">A2Y99_00970</name>
</gene>
<dbReference type="InterPro" id="IPR045155">
    <property type="entry name" value="Beta-lactam_cat"/>
</dbReference>
<accession>A0A1F5YJS9</accession>
<dbReference type="AlphaFoldDB" id="A0A1F5YJS9"/>
<dbReference type="SUPFAM" id="SSF56601">
    <property type="entry name" value="beta-lactamase/transpeptidase-like"/>
    <property type="match status" value="1"/>
</dbReference>
<dbReference type="GO" id="GO:0008800">
    <property type="term" value="F:beta-lactamase activity"/>
    <property type="evidence" value="ECO:0007669"/>
    <property type="project" value="InterPro"/>
</dbReference>
<keyword evidence="1" id="KW-0472">Membrane</keyword>
<feature type="transmembrane region" description="Helical" evidence="1">
    <location>
        <begin position="21"/>
        <end position="39"/>
    </location>
</feature>
<feature type="domain" description="Beta-lactamase class A catalytic" evidence="2">
    <location>
        <begin position="100"/>
        <end position="302"/>
    </location>
</feature>
<keyword evidence="1" id="KW-0812">Transmembrane</keyword>
<evidence type="ECO:0000313" key="3">
    <source>
        <dbReference type="EMBL" id="OGG00344.1"/>
    </source>
</evidence>
<dbReference type="EMBL" id="MFIY01000013">
    <property type="protein sequence ID" value="OGG00344.1"/>
    <property type="molecule type" value="Genomic_DNA"/>
</dbReference>
<dbReference type="Proteomes" id="UP000178230">
    <property type="component" value="Unassembled WGS sequence"/>
</dbReference>
<dbReference type="InterPro" id="IPR012338">
    <property type="entry name" value="Beta-lactam/transpept-like"/>
</dbReference>
<dbReference type="PANTHER" id="PTHR35333">
    <property type="entry name" value="BETA-LACTAMASE"/>
    <property type="match status" value="1"/>
</dbReference>
<name>A0A1F5YJS9_9BACT</name>
<dbReference type="InterPro" id="IPR000871">
    <property type="entry name" value="Beta-lactam_class-A"/>
</dbReference>
<keyword evidence="1" id="KW-1133">Transmembrane helix</keyword>
<comment type="caution">
    <text evidence="3">The sequence shown here is derived from an EMBL/GenBank/DDBJ whole genome shotgun (WGS) entry which is preliminary data.</text>
</comment>
<dbReference type="GO" id="GO:0046677">
    <property type="term" value="P:response to antibiotic"/>
    <property type="evidence" value="ECO:0007669"/>
    <property type="project" value="InterPro"/>
</dbReference>
<reference evidence="3 4" key="1">
    <citation type="journal article" date="2016" name="Nat. Commun.">
        <title>Thousands of microbial genomes shed light on interconnected biogeochemical processes in an aquifer system.</title>
        <authorList>
            <person name="Anantharaman K."/>
            <person name="Brown C.T."/>
            <person name="Hug L.A."/>
            <person name="Sharon I."/>
            <person name="Castelle C.J."/>
            <person name="Probst A.J."/>
            <person name="Thomas B.C."/>
            <person name="Singh A."/>
            <person name="Wilkins M.J."/>
            <person name="Karaoz U."/>
            <person name="Brodie E.L."/>
            <person name="Williams K.H."/>
            <person name="Hubbard S.S."/>
            <person name="Banfield J.F."/>
        </authorList>
    </citation>
    <scope>NUCLEOTIDE SEQUENCE [LARGE SCALE GENOMIC DNA]</scope>
</reference>
<dbReference type="GO" id="GO:0030655">
    <property type="term" value="P:beta-lactam antibiotic catabolic process"/>
    <property type="evidence" value="ECO:0007669"/>
    <property type="project" value="InterPro"/>
</dbReference>
<evidence type="ECO:0000256" key="1">
    <source>
        <dbReference type="SAM" id="Phobius"/>
    </source>
</evidence>
<evidence type="ECO:0000259" key="2">
    <source>
        <dbReference type="Pfam" id="PF13354"/>
    </source>
</evidence>
<dbReference type="Pfam" id="PF13354">
    <property type="entry name" value="Beta-lactamase2"/>
    <property type="match status" value="1"/>
</dbReference>
<protein>
    <recommendedName>
        <fullName evidence="2">Beta-lactamase class A catalytic domain-containing protein</fullName>
    </recommendedName>
</protein>